<dbReference type="PANTHER" id="PTHR30055:SF226">
    <property type="entry name" value="HTH-TYPE TRANSCRIPTIONAL REGULATOR PKSA"/>
    <property type="match status" value="1"/>
</dbReference>
<dbReference type="Gene3D" id="1.10.10.60">
    <property type="entry name" value="Homeodomain-like"/>
    <property type="match status" value="1"/>
</dbReference>
<dbReference type="Gene3D" id="1.10.357.10">
    <property type="entry name" value="Tetracycline Repressor, domain 2"/>
    <property type="match status" value="1"/>
</dbReference>
<keyword evidence="2 4" id="KW-0238">DNA-binding</keyword>
<dbReference type="RefSeq" id="WP_179721482.1">
    <property type="nucleotide sequence ID" value="NZ_JACBZT010000001.1"/>
</dbReference>
<dbReference type="FunFam" id="1.10.10.60:FF:000141">
    <property type="entry name" value="TetR family transcriptional regulator"/>
    <property type="match status" value="1"/>
</dbReference>
<dbReference type="InterPro" id="IPR050109">
    <property type="entry name" value="HTH-type_TetR-like_transc_reg"/>
</dbReference>
<evidence type="ECO:0000256" key="4">
    <source>
        <dbReference type="PROSITE-ProRule" id="PRU00335"/>
    </source>
</evidence>
<dbReference type="InterPro" id="IPR036271">
    <property type="entry name" value="Tet_transcr_reg_TetR-rel_C_sf"/>
</dbReference>
<feature type="DNA-binding region" description="H-T-H motif" evidence="4">
    <location>
        <begin position="57"/>
        <end position="76"/>
    </location>
</feature>
<organism evidence="7 8">
    <name type="scientific">Petropleomorpha daqingensis</name>
    <dbReference type="NCBI Taxonomy" id="2026353"/>
    <lineage>
        <taxon>Bacteria</taxon>
        <taxon>Bacillati</taxon>
        <taxon>Actinomycetota</taxon>
        <taxon>Actinomycetes</taxon>
        <taxon>Geodermatophilales</taxon>
        <taxon>Geodermatophilaceae</taxon>
        <taxon>Petropleomorpha</taxon>
    </lineage>
</organism>
<dbReference type="InterPro" id="IPR009057">
    <property type="entry name" value="Homeodomain-like_sf"/>
</dbReference>
<dbReference type="Pfam" id="PF00440">
    <property type="entry name" value="TetR_N"/>
    <property type="match status" value="1"/>
</dbReference>
<dbReference type="SUPFAM" id="SSF48498">
    <property type="entry name" value="Tetracyclin repressor-like, C-terminal domain"/>
    <property type="match status" value="1"/>
</dbReference>
<evidence type="ECO:0000313" key="8">
    <source>
        <dbReference type="Proteomes" id="UP000541969"/>
    </source>
</evidence>
<evidence type="ECO:0000256" key="3">
    <source>
        <dbReference type="ARBA" id="ARBA00023163"/>
    </source>
</evidence>
<dbReference type="AlphaFoldDB" id="A0A853CS21"/>
<dbReference type="GO" id="GO:0000976">
    <property type="term" value="F:transcription cis-regulatory region binding"/>
    <property type="evidence" value="ECO:0007669"/>
    <property type="project" value="TreeGrafter"/>
</dbReference>
<feature type="compositionally biased region" description="Basic and acidic residues" evidence="5">
    <location>
        <begin position="21"/>
        <end position="34"/>
    </location>
</feature>
<comment type="caution">
    <text evidence="7">The sequence shown here is derived from an EMBL/GenBank/DDBJ whole genome shotgun (WGS) entry which is preliminary data.</text>
</comment>
<feature type="domain" description="HTH tetR-type" evidence="6">
    <location>
        <begin position="34"/>
        <end position="94"/>
    </location>
</feature>
<dbReference type="PROSITE" id="PS50977">
    <property type="entry name" value="HTH_TETR_2"/>
    <property type="match status" value="1"/>
</dbReference>
<reference evidence="7 8" key="1">
    <citation type="submission" date="2020-07" db="EMBL/GenBank/DDBJ databases">
        <title>Sequencing the genomes of 1000 actinobacteria strains.</title>
        <authorList>
            <person name="Klenk H.-P."/>
        </authorList>
    </citation>
    <scope>NUCLEOTIDE SEQUENCE [LARGE SCALE GENOMIC DNA]</scope>
    <source>
        <strain evidence="7 8">DSM 104001</strain>
    </source>
</reference>
<feature type="region of interest" description="Disordered" evidence="5">
    <location>
        <begin position="1"/>
        <end position="34"/>
    </location>
</feature>
<dbReference type="EMBL" id="JACBZT010000001">
    <property type="protein sequence ID" value="NYJ08693.1"/>
    <property type="molecule type" value="Genomic_DNA"/>
</dbReference>
<keyword evidence="8" id="KW-1185">Reference proteome</keyword>
<protein>
    <submittedName>
        <fullName evidence="7">AcrR family transcriptional regulator</fullName>
    </submittedName>
</protein>
<dbReference type="GO" id="GO:0003700">
    <property type="term" value="F:DNA-binding transcription factor activity"/>
    <property type="evidence" value="ECO:0007669"/>
    <property type="project" value="TreeGrafter"/>
</dbReference>
<name>A0A853CS21_9ACTN</name>
<dbReference type="Proteomes" id="UP000541969">
    <property type="component" value="Unassembled WGS sequence"/>
</dbReference>
<sequence length="225" mass="24948">MADLMRPAPAPVGVGPGPDQQLRRDAGPQTDRGHARKAELLDAARRVFERQGFLDARVADIAEEAGVSQGTFYTYFDSKEAIFRAVATELRDRMIEALKPHGPRPATVHEQVDQAMRRFVAAYRAEARLIVVVAQLGQSTPEIAELRLAVREAFVARTARGIRVQQAQGLVDPGLDPWLASEVLGSMVDATCWVWLNLGKDFDEEALLSTLTQVWTRALHLQEPR</sequence>
<dbReference type="PRINTS" id="PR00455">
    <property type="entry name" value="HTHTETR"/>
</dbReference>
<evidence type="ECO:0000256" key="1">
    <source>
        <dbReference type="ARBA" id="ARBA00023015"/>
    </source>
</evidence>
<dbReference type="InterPro" id="IPR001647">
    <property type="entry name" value="HTH_TetR"/>
</dbReference>
<accession>A0A853CS21</accession>
<keyword evidence="3" id="KW-0804">Transcription</keyword>
<dbReference type="GO" id="GO:0045892">
    <property type="term" value="P:negative regulation of DNA-templated transcription"/>
    <property type="evidence" value="ECO:0007669"/>
    <property type="project" value="UniProtKB-ARBA"/>
</dbReference>
<dbReference type="PANTHER" id="PTHR30055">
    <property type="entry name" value="HTH-TYPE TRANSCRIPTIONAL REGULATOR RUTR"/>
    <property type="match status" value="1"/>
</dbReference>
<dbReference type="SUPFAM" id="SSF46689">
    <property type="entry name" value="Homeodomain-like"/>
    <property type="match status" value="1"/>
</dbReference>
<proteinExistence type="predicted"/>
<keyword evidence="1" id="KW-0805">Transcription regulation</keyword>
<gene>
    <name evidence="7" type="ORF">GGQ55_004971</name>
</gene>
<evidence type="ECO:0000259" key="6">
    <source>
        <dbReference type="PROSITE" id="PS50977"/>
    </source>
</evidence>
<evidence type="ECO:0000256" key="2">
    <source>
        <dbReference type="ARBA" id="ARBA00023125"/>
    </source>
</evidence>
<evidence type="ECO:0000313" key="7">
    <source>
        <dbReference type="EMBL" id="NYJ08693.1"/>
    </source>
</evidence>
<evidence type="ECO:0000256" key="5">
    <source>
        <dbReference type="SAM" id="MobiDB-lite"/>
    </source>
</evidence>